<dbReference type="RefSeq" id="WP_227017965.1">
    <property type="nucleotide sequence ID" value="NZ_JAGSND010000004.1"/>
</dbReference>
<evidence type="ECO:0000313" key="12">
    <source>
        <dbReference type="Proteomes" id="UP000675664"/>
    </source>
</evidence>
<evidence type="ECO:0000256" key="8">
    <source>
        <dbReference type="ARBA" id="ARBA00038436"/>
    </source>
</evidence>
<keyword evidence="2" id="KW-0813">Transport</keyword>
<protein>
    <submittedName>
        <fullName evidence="11">TRAP transporter small permease subunit</fullName>
    </submittedName>
</protein>
<evidence type="ECO:0000256" key="6">
    <source>
        <dbReference type="ARBA" id="ARBA00022989"/>
    </source>
</evidence>
<feature type="transmembrane region" description="Helical" evidence="9">
    <location>
        <begin position="140"/>
        <end position="162"/>
    </location>
</feature>
<dbReference type="PANTHER" id="PTHR35011">
    <property type="entry name" value="2,3-DIKETO-L-GULONATE TRAP TRANSPORTER SMALL PERMEASE PROTEIN YIAM"/>
    <property type="match status" value="1"/>
</dbReference>
<dbReference type="Proteomes" id="UP000675664">
    <property type="component" value="Unassembled WGS sequence"/>
</dbReference>
<dbReference type="EMBL" id="JAGSND010000004">
    <property type="protein sequence ID" value="MBR0597837.1"/>
    <property type="molecule type" value="Genomic_DNA"/>
</dbReference>
<name>A0A8J7VZ72_9FIRM</name>
<dbReference type="InterPro" id="IPR055348">
    <property type="entry name" value="DctQ"/>
</dbReference>
<feature type="domain" description="Tripartite ATP-independent periplasmic transporters DctQ component" evidence="10">
    <location>
        <begin position="29"/>
        <end position="166"/>
    </location>
</feature>
<evidence type="ECO:0000256" key="3">
    <source>
        <dbReference type="ARBA" id="ARBA00022475"/>
    </source>
</evidence>
<dbReference type="InterPro" id="IPR007387">
    <property type="entry name" value="TRAP_DctQ"/>
</dbReference>
<evidence type="ECO:0000259" key="10">
    <source>
        <dbReference type="Pfam" id="PF04290"/>
    </source>
</evidence>
<evidence type="ECO:0000256" key="4">
    <source>
        <dbReference type="ARBA" id="ARBA00022519"/>
    </source>
</evidence>
<dbReference type="GO" id="GO:0015740">
    <property type="term" value="P:C4-dicarboxylate transport"/>
    <property type="evidence" value="ECO:0007669"/>
    <property type="project" value="TreeGrafter"/>
</dbReference>
<dbReference type="Pfam" id="PF04290">
    <property type="entry name" value="DctQ"/>
    <property type="match status" value="1"/>
</dbReference>
<dbReference type="PANTHER" id="PTHR35011:SF2">
    <property type="entry name" value="2,3-DIKETO-L-GULONATE TRAP TRANSPORTER SMALL PERMEASE PROTEIN YIAM"/>
    <property type="match status" value="1"/>
</dbReference>
<comment type="subcellular location">
    <subcellularLocation>
        <location evidence="1">Cell inner membrane</location>
        <topology evidence="1">Multi-pass membrane protein</topology>
    </subcellularLocation>
</comment>
<dbReference type="GO" id="GO:0005886">
    <property type="term" value="C:plasma membrane"/>
    <property type="evidence" value="ECO:0007669"/>
    <property type="project" value="UniProtKB-SubCell"/>
</dbReference>
<sequence>MERNNKIAAISAAICFLEKNITVIFFFLMLCLLMIQVICRYYLHLPLAWVEEMIRYIYIGVGFLGAAVAVKERGHIEINILPSILKGILKSNHKVRKVLMFTDVIVYIIGTGFWTYIVYTMTHYMLEVKAQNQLSVAMEIPMWIIVAIIVISSILCAFHYLFNLILIFHLQKTLDTGEEEVLKQHE</sequence>
<comment type="caution">
    <text evidence="11">The sequence shown here is derived from an EMBL/GenBank/DDBJ whole genome shotgun (WGS) entry which is preliminary data.</text>
</comment>
<keyword evidence="4" id="KW-0997">Cell inner membrane</keyword>
<comment type="similarity">
    <text evidence="8">Belongs to the TRAP transporter small permease family.</text>
</comment>
<feature type="transmembrane region" description="Helical" evidence="9">
    <location>
        <begin position="21"/>
        <end position="43"/>
    </location>
</feature>
<evidence type="ECO:0000256" key="9">
    <source>
        <dbReference type="SAM" id="Phobius"/>
    </source>
</evidence>
<keyword evidence="6 9" id="KW-1133">Transmembrane helix</keyword>
<keyword evidence="7 9" id="KW-0472">Membrane</keyword>
<gene>
    <name evidence="11" type="ORF">KCX82_08135</name>
</gene>
<feature type="transmembrane region" description="Helical" evidence="9">
    <location>
        <begin position="98"/>
        <end position="120"/>
    </location>
</feature>
<evidence type="ECO:0000256" key="5">
    <source>
        <dbReference type="ARBA" id="ARBA00022692"/>
    </source>
</evidence>
<keyword evidence="12" id="KW-1185">Reference proteome</keyword>
<organism evidence="11 12">
    <name type="scientific">Sinanaerobacter chloroacetimidivorans</name>
    <dbReference type="NCBI Taxonomy" id="2818044"/>
    <lineage>
        <taxon>Bacteria</taxon>
        <taxon>Bacillati</taxon>
        <taxon>Bacillota</taxon>
        <taxon>Clostridia</taxon>
        <taxon>Peptostreptococcales</taxon>
        <taxon>Anaerovoracaceae</taxon>
        <taxon>Sinanaerobacter</taxon>
    </lineage>
</organism>
<dbReference type="AlphaFoldDB" id="A0A8J7VZ72"/>
<evidence type="ECO:0000256" key="1">
    <source>
        <dbReference type="ARBA" id="ARBA00004429"/>
    </source>
</evidence>
<proteinExistence type="inferred from homology"/>
<keyword evidence="5 9" id="KW-0812">Transmembrane</keyword>
<evidence type="ECO:0000256" key="2">
    <source>
        <dbReference type="ARBA" id="ARBA00022448"/>
    </source>
</evidence>
<keyword evidence="3" id="KW-1003">Cell membrane</keyword>
<reference evidence="11" key="2">
    <citation type="submission" date="2021-04" db="EMBL/GenBank/DDBJ databases">
        <authorList>
            <person name="Liu J."/>
        </authorList>
    </citation>
    <scope>NUCLEOTIDE SEQUENCE</scope>
    <source>
        <strain evidence="11">BAD-6</strain>
    </source>
</reference>
<reference evidence="11" key="1">
    <citation type="submission" date="2021-04" db="EMBL/GenBank/DDBJ databases">
        <title>Sinoanaerobacter chloroacetimidivorans sp. nov., an obligate anaerobic bacterium isolated from anaerobic sludge.</title>
        <authorList>
            <person name="Bao Y."/>
        </authorList>
    </citation>
    <scope>NUCLEOTIDE SEQUENCE</scope>
    <source>
        <strain evidence="11">BAD-6</strain>
    </source>
</reference>
<dbReference type="GO" id="GO:0022857">
    <property type="term" value="F:transmembrane transporter activity"/>
    <property type="evidence" value="ECO:0007669"/>
    <property type="project" value="TreeGrafter"/>
</dbReference>
<evidence type="ECO:0000313" key="11">
    <source>
        <dbReference type="EMBL" id="MBR0597837.1"/>
    </source>
</evidence>
<accession>A0A8J7VZ72</accession>
<feature type="transmembrane region" description="Helical" evidence="9">
    <location>
        <begin position="55"/>
        <end position="70"/>
    </location>
</feature>
<evidence type="ECO:0000256" key="7">
    <source>
        <dbReference type="ARBA" id="ARBA00023136"/>
    </source>
</evidence>